<reference evidence="2 3" key="1">
    <citation type="submission" date="2014-01" db="EMBL/GenBank/DDBJ databases">
        <title>Plasmidome dynamics in the species complex Clostridium novyi sensu lato converts strains of independent lineages into distinctly different pathogens.</title>
        <authorList>
            <person name="Skarin H."/>
            <person name="Segerman B."/>
        </authorList>
    </citation>
    <scope>NUCLEOTIDE SEQUENCE [LARGE SCALE GENOMIC DNA]</scope>
    <source>
        <strain evidence="2 3">4570</strain>
    </source>
</reference>
<feature type="transmembrane region" description="Helical" evidence="1">
    <location>
        <begin position="20"/>
        <end position="39"/>
    </location>
</feature>
<dbReference type="Pfam" id="PF07963">
    <property type="entry name" value="N_methyl"/>
    <property type="match status" value="1"/>
</dbReference>
<dbReference type="AlphaFoldDB" id="A0AA89CR35"/>
<keyword evidence="1" id="KW-0472">Membrane</keyword>
<evidence type="ECO:0000313" key="3">
    <source>
        <dbReference type="Proteomes" id="UP000030016"/>
    </source>
</evidence>
<proteinExistence type="predicted"/>
<gene>
    <name evidence="2" type="ORF">Z969_08760</name>
</gene>
<keyword evidence="1" id="KW-1133">Transmembrane helix</keyword>
<dbReference type="NCBIfam" id="TIGR02532">
    <property type="entry name" value="IV_pilin_GFxxxE"/>
    <property type="match status" value="1"/>
</dbReference>
<name>A0AA89CR35_CLONO</name>
<organism evidence="2 3">
    <name type="scientific">Clostridium novyi A str. 4570</name>
    <dbReference type="NCBI Taxonomy" id="1444290"/>
    <lineage>
        <taxon>Bacteria</taxon>
        <taxon>Bacillati</taxon>
        <taxon>Bacillota</taxon>
        <taxon>Clostridia</taxon>
        <taxon>Eubacteriales</taxon>
        <taxon>Clostridiaceae</taxon>
        <taxon>Clostridium</taxon>
    </lineage>
</organism>
<comment type="caution">
    <text evidence="2">The sequence shown here is derived from an EMBL/GenBank/DDBJ whole genome shotgun (WGS) entry which is preliminary data.</text>
</comment>
<sequence>MMVNKNKLKTIKKGYSLVELLVVISILFIIVGGCALNLYKFHKQWSNNTNVDFCDNYILHVLQNSALYCKQQNTSGVLEFCDKNKIKFYINNELVRDYEIPEEFEFMNSFVVLIDNFGVIFTACTISYEDVNKNVHNITIRVGSHYVKVKEYIKKHKRRH</sequence>
<keyword evidence="1" id="KW-0812">Transmembrane</keyword>
<dbReference type="Proteomes" id="UP000030016">
    <property type="component" value="Unassembled WGS sequence"/>
</dbReference>
<evidence type="ECO:0000313" key="2">
    <source>
        <dbReference type="EMBL" id="KGN01027.1"/>
    </source>
</evidence>
<dbReference type="InterPro" id="IPR012902">
    <property type="entry name" value="N_methyl_site"/>
</dbReference>
<evidence type="ECO:0000256" key="1">
    <source>
        <dbReference type="SAM" id="Phobius"/>
    </source>
</evidence>
<dbReference type="EMBL" id="JDRX01000024">
    <property type="protein sequence ID" value="KGN01027.1"/>
    <property type="molecule type" value="Genomic_DNA"/>
</dbReference>
<protein>
    <submittedName>
        <fullName evidence="2">Potassium transporter TrkG</fullName>
    </submittedName>
</protein>
<accession>A0AA89CR35</accession>
<dbReference type="PROSITE" id="PS51257">
    <property type="entry name" value="PROKAR_LIPOPROTEIN"/>
    <property type="match status" value="1"/>
</dbReference>